<dbReference type="InterPro" id="IPR007544">
    <property type="entry name" value="ENCAP"/>
</dbReference>
<dbReference type="Pfam" id="PF04454">
    <property type="entry name" value="Linocin_M18"/>
    <property type="match status" value="1"/>
</dbReference>
<dbReference type="RefSeq" id="WP_223791844.1">
    <property type="nucleotide sequence ID" value="NZ_JAIOUQ010000009.1"/>
</dbReference>
<evidence type="ECO:0000313" key="2">
    <source>
        <dbReference type="Proteomes" id="UP000825933"/>
    </source>
</evidence>
<organism evidence="1 2">
    <name type="scientific">Methanobacterium spitsbergense</name>
    <dbReference type="NCBI Taxonomy" id="2874285"/>
    <lineage>
        <taxon>Archaea</taxon>
        <taxon>Methanobacteriati</taxon>
        <taxon>Methanobacteriota</taxon>
        <taxon>Methanomada group</taxon>
        <taxon>Methanobacteria</taxon>
        <taxon>Methanobacteriales</taxon>
        <taxon>Methanobacteriaceae</taxon>
        <taxon>Methanobacterium</taxon>
    </lineage>
</organism>
<dbReference type="Gene3D" id="3.30.2400.30">
    <property type="match status" value="1"/>
</dbReference>
<dbReference type="AlphaFoldDB" id="A0A8T5URJ3"/>
<comment type="caution">
    <text evidence="1">The sequence shown here is derived from an EMBL/GenBank/DDBJ whole genome shotgun (WGS) entry which is preliminary data.</text>
</comment>
<sequence>MGDIPGSITNFYRLKVIKAYKAPLMGTLAIAKGVDLLPGTRTVTGDEVQYPEGKAKRGYRVETVPRESGEKIPKTVTVIEHTHGFSMHKKELYAYARMGESALNGTSAGNSGRLVAESLDDVIFNGDTNAQAKGIFADASLTPYDVDSGKEWNTTALAPDQVIVEAITELSGDGKYDGLPMKLCLGPAAYNNLLKRIPQTQATYMDFVAKLFPNGIKDIMKVARLGNDKGLLHYFGEDIAERNIEQDIETYTNNPNPDKDNKIYWNVDTYQAIDVHKLDAFLPLTNLVDLTP</sequence>
<name>A0A8T5URJ3_9EURY</name>
<reference evidence="2" key="1">
    <citation type="journal article" date="2022" name="Microbiol. Resour. Announc.">
        <title>Draft Genome Sequence of a Methanogenic Archaeon from West Spitsbergen Permafrost.</title>
        <authorList>
            <person name="Trubitsyn V."/>
            <person name="Rivkina E."/>
            <person name="Shcherbakova V."/>
        </authorList>
    </citation>
    <scope>NUCLEOTIDE SEQUENCE [LARGE SCALE GENOMIC DNA]</scope>
    <source>
        <strain evidence="2">VT</strain>
    </source>
</reference>
<evidence type="ECO:0000313" key="1">
    <source>
        <dbReference type="EMBL" id="MBZ2166304.1"/>
    </source>
</evidence>
<keyword evidence="2" id="KW-1185">Reference proteome</keyword>
<proteinExistence type="predicted"/>
<dbReference type="Proteomes" id="UP000825933">
    <property type="component" value="Unassembled WGS sequence"/>
</dbReference>
<protein>
    <submittedName>
        <fullName evidence="1">Bacteriocin family protein</fullName>
    </submittedName>
</protein>
<gene>
    <name evidence="1" type="ORF">K8N75_09670</name>
</gene>
<dbReference type="EMBL" id="JAIOUQ010000009">
    <property type="protein sequence ID" value="MBZ2166304.1"/>
    <property type="molecule type" value="Genomic_DNA"/>
</dbReference>
<accession>A0A8T5URJ3</accession>